<dbReference type="EMBL" id="BTSX01000003">
    <property type="protein sequence ID" value="GMS90263.1"/>
    <property type="molecule type" value="Genomic_DNA"/>
</dbReference>
<keyword evidence="2" id="KW-1185">Reference proteome</keyword>
<protein>
    <submittedName>
        <fullName evidence="1">Uncharacterized protein</fullName>
    </submittedName>
</protein>
<feature type="non-terminal residue" evidence="1">
    <location>
        <position position="1"/>
    </location>
</feature>
<name>A0AAV5T7Z2_9BILA</name>
<gene>
    <name evidence="1" type="ORF">PENTCL1PPCAC_12438</name>
</gene>
<evidence type="ECO:0000313" key="1">
    <source>
        <dbReference type="EMBL" id="GMS90263.1"/>
    </source>
</evidence>
<sequence>ELHKADQRWTLENISETDDSYDAKKELLLRKVRFIFNIVTLTTRRFLTKEFLCLRVYQLPSAVLNEVVSIILDKSVQERRYCINLL</sequence>
<accession>A0AAV5T7Z2</accession>
<dbReference type="AlphaFoldDB" id="A0AAV5T7Z2"/>
<organism evidence="1 2">
    <name type="scientific">Pristionchus entomophagus</name>
    <dbReference type="NCBI Taxonomy" id="358040"/>
    <lineage>
        <taxon>Eukaryota</taxon>
        <taxon>Metazoa</taxon>
        <taxon>Ecdysozoa</taxon>
        <taxon>Nematoda</taxon>
        <taxon>Chromadorea</taxon>
        <taxon>Rhabditida</taxon>
        <taxon>Rhabditina</taxon>
        <taxon>Diplogasteromorpha</taxon>
        <taxon>Diplogasteroidea</taxon>
        <taxon>Neodiplogasteridae</taxon>
        <taxon>Pristionchus</taxon>
    </lineage>
</organism>
<proteinExistence type="predicted"/>
<dbReference type="Proteomes" id="UP001432027">
    <property type="component" value="Unassembled WGS sequence"/>
</dbReference>
<comment type="caution">
    <text evidence="1">The sequence shown here is derived from an EMBL/GenBank/DDBJ whole genome shotgun (WGS) entry which is preliminary data.</text>
</comment>
<dbReference type="Gene3D" id="1.25.40.180">
    <property type="match status" value="1"/>
</dbReference>
<evidence type="ECO:0000313" key="2">
    <source>
        <dbReference type="Proteomes" id="UP001432027"/>
    </source>
</evidence>
<reference evidence="1" key="1">
    <citation type="submission" date="2023-10" db="EMBL/GenBank/DDBJ databases">
        <title>Genome assembly of Pristionchus species.</title>
        <authorList>
            <person name="Yoshida K."/>
            <person name="Sommer R.J."/>
        </authorList>
    </citation>
    <scope>NUCLEOTIDE SEQUENCE</scope>
    <source>
        <strain evidence="1">RS0144</strain>
    </source>
</reference>